<evidence type="ECO:0000313" key="7">
    <source>
        <dbReference type="EMBL" id="PZR13960.1"/>
    </source>
</evidence>
<organism evidence="7 8">
    <name type="scientific">Archangium gephyra</name>
    <dbReference type="NCBI Taxonomy" id="48"/>
    <lineage>
        <taxon>Bacteria</taxon>
        <taxon>Pseudomonadati</taxon>
        <taxon>Myxococcota</taxon>
        <taxon>Myxococcia</taxon>
        <taxon>Myxococcales</taxon>
        <taxon>Cystobacterineae</taxon>
        <taxon>Archangiaceae</taxon>
        <taxon>Archangium</taxon>
    </lineage>
</organism>
<dbReference type="InterPro" id="IPR022691">
    <property type="entry name" value="Tscrpt_elong_fac_GreA/B_N"/>
</dbReference>
<dbReference type="AlphaFoldDB" id="A0A2W5TEL0"/>
<evidence type="ECO:0000259" key="6">
    <source>
        <dbReference type="Pfam" id="PF03449"/>
    </source>
</evidence>
<comment type="function">
    <text evidence="4">Necessary for efficient RNA polymerase transcription elongation past template-encoded arresting sites. The arresting sites in DNA have the property of trapping a certain fraction of elongating RNA polymerases that pass through, resulting in locked ternary complexes. Cleavage of the nascent transcript by cleavage factors such as GreA or GreB allows the resumption of elongation from the new 3'terminus. GreB releases sequences of up to 9 nucleotides in length.</text>
</comment>
<dbReference type="HAMAP" id="MF_00930">
    <property type="entry name" value="GreB"/>
    <property type="match status" value="1"/>
</dbReference>
<proteinExistence type="inferred from homology"/>
<dbReference type="InterPro" id="IPR006358">
    <property type="entry name" value="Tscrpt_elong_fac_GreB"/>
</dbReference>
<evidence type="ECO:0000313" key="8">
    <source>
        <dbReference type="Proteomes" id="UP000249061"/>
    </source>
</evidence>
<dbReference type="NCBIfam" id="TIGR01461">
    <property type="entry name" value="greB"/>
    <property type="match status" value="1"/>
</dbReference>
<dbReference type="GO" id="GO:0003746">
    <property type="term" value="F:translation elongation factor activity"/>
    <property type="evidence" value="ECO:0007669"/>
    <property type="project" value="UniProtKB-KW"/>
</dbReference>
<dbReference type="GO" id="GO:0070063">
    <property type="term" value="F:RNA polymerase binding"/>
    <property type="evidence" value="ECO:0007669"/>
    <property type="project" value="InterPro"/>
</dbReference>
<evidence type="ECO:0000256" key="2">
    <source>
        <dbReference type="ARBA" id="ARBA00023125"/>
    </source>
</evidence>
<dbReference type="NCBIfam" id="NF002506">
    <property type="entry name" value="PRK01885.1"/>
    <property type="match status" value="1"/>
</dbReference>
<sequence length="175" mass="19906">MNAETNDADGDDEDDQPRGTLYITRAGVEVLRAEWKHLMYTERPKVTAEVSFAASLGDRSENAEYIYGKKRLREIDRRLRFLTRRLEKLTVVDPSEQKDRGRVFFGATVTLRNEEDDSKVSYQLVGPDETDLKQGKISVDSPVGRALLGKKQGDVVTVKRPLGEVDFEIKLIKYV</sequence>
<keyword evidence="7" id="KW-0251">Elongation factor</keyword>
<dbReference type="InterPro" id="IPR036805">
    <property type="entry name" value="Tscrpt_elong_fac_GreA/B_N_sf"/>
</dbReference>
<evidence type="ECO:0000256" key="1">
    <source>
        <dbReference type="ARBA" id="ARBA00023015"/>
    </source>
</evidence>
<name>A0A2W5TEL0_9BACT</name>
<keyword evidence="3 4" id="KW-0804">Transcription</keyword>
<dbReference type="Pfam" id="PF03449">
    <property type="entry name" value="GreA_GreB_N"/>
    <property type="match status" value="1"/>
</dbReference>
<dbReference type="GO" id="GO:0032784">
    <property type="term" value="P:regulation of DNA-templated transcription elongation"/>
    <property type="evidence" value="ECO:0007669"/>
    <property type="project" value="UniProtKB-UniRule"/>
</dbReference>
<comment type="similarity">
    <text evidence="4">Belongs to the GreA/GreB family. GreB subfamily.</text>
</comment>
<protein>
    <recommendedName>
        <fullName evidence="4">Transcription elongation factor GreB</fullName>
    </recommendedName>
    <alternativeName>
        <fullName evidence="4">Transcript cleavage factor GreB</fullName>
    </alternativeName>
</protein>
<dbReference type="PIRSF" id="PIRSF006092">
    <property type="entry name" value="GreA_GreB"/>
    <property type="match status" value="1"/>
</dbReference>
<dbReference type="FunFam" id="3.10.50.30:FF:000001">
    <property type="entry name" value="Transcription elongation factor GreA"/>
    <property type="match status" value="1"/>
</dbReference>
<dbReference type="SUPFAM" id="SSF46557">
    <property type="entry name" value="GreA transcript cleavage protein, N-terminal domain"/>
    <property type="match status" value="1"/>
</dbReference>
<comment type="caution">
    <text evidence="7">The sequence shown here is derived from an EMBL/GenBank/DDBJ whole genome shotgun (WGS) entry which is preliminary data.</text>
</comment>
<dbReference type="Proteomes" id="UP000249061">
    <property type="component" value="Unassembled WGS sequence"/>
</dbReference>
<keyword evidence="2 4" id="KW-0238">DNA-binding</keyword>
<dbReference type="FunFam" id="1.10.287.180:FF:000001">
    <property type="entry name" value="Transcription elongation factor GreA"/>
    <property type="match status" value="1"/>
</dbReference>
<dbReference type="PANTHER" id="PTHR30437:SF6">
    <property type="entry name" value="TRANSCRIPTION ELONGATION FACTOR GREB"/>
    <property type="match status" value="1"/>
</dbReference>
<dbReference type="InterPro" id="IPR018151">
    <property type="entry name" value="TF_GreA/GreB_CS"/>
</dbReference>
<dbReference type="EMBL" id="QFQP01000008">
    <property type="protein sequence ID" value="PZR13960.1"/>
    <property type="molecule type" value="Genomic_DNA"/>
</dbReference>
<keyword evidence="7" id="KW-0648">Protein biosynthesis</keyword>
<dbReference type="GO" id="GO:0003677">
    <property type="term" value="F:DNA binding"/>
    <property type="evidence" value="ECO:0007669"/>
    <property type="project" value="UniProtKB-UniRule"/>
</dbReference>
<dbReference type="SUPFAM" id="SSF54534">
    <property type="entry name" value="FKBP-like"/>
    <property type="match status" value="1"/>
</dbReference>
<dbReference type="Gene3D" id="1.10.287.180">
    <property type="entry name" value="Transcription elongation factor, GreA/GreB, N-terminal domain"/>
    <property type="match status" value="1"/>
</dbReference>
<dbReference type="PROSITE" id="PS00830">
    <property type="entry name" value="GREAB_2"/>
    <property type="match status" value="1"/>
</dbReference>
<dbReference type="InterPro" id="IPR028624">
    <property type="entry name" value="Tscrpt_elong_fac_GreA/B"/>
</dbReference>
<reference evidence="7 8" key="1">
    <citation type="submission" date="2017-08" db="EMBL/GenBank/DDBJ databases">
        <title>Infants hospitalized years apart are colonized by the same room-sourced microbial strains.</title>
        <authorList>
            <person name="Brooks B."/>
            <person name="Olm M.R."/>
            <person name="Firek B.A."/>
            <person name="Baker R."/>
            <person name="Thomas B.C."/>
            <person name="Morowitz M.J."/>
            <person name="Banfield J.F."/>
        </authorList>
    </citation>
    <scope>NUCLEOTIDE SEQUENCE [LARGE SCALE GENOMIC DNA]</scope>
    <source>
        <strain evidence="7">S2_003_000_R2_14</strain>
    </source>
</reference>
<gene>
    <name evidence="4" type="primary">greB</name>
    <name evidence="7" type="ORF">DI536_11600</name>
</gene>
<dbReference type="InterPro" id="IPR023459">
    <property type="entry name" value="Tscrpt_elong_fac_GreA/B_fam"/>
</dbReference>
<evidence type="ECO:0000256" key="4">
    <source>
        <dbReference type="HAMAP-Rule" id="MF_00930"/>
    </source>
</evidence>
<dbReference type="InterPro" id="IPR036953">
    <property type="entry name" value="GreA/GreB_C_sf"/>
</dbReference>
<dbReference type="InterPro" id="IPR001437">
    <property type="entry name" value="Tscrpt_elong_fac_GreA/B_C"/>
</dbReference>
<dbReference type="PANTHER" id="PTHR30437">
    <property type="entry name" value="TRANSCRIPTION ELONGATION FACTOR GREA"/>
    <property type="match status" value="1"/>
</dbReference>
<dbReference type="Pfam" id="PF01272">
    <property type="entry name" value="GreA_GreB"/>
    <property type="match status" value="1"/>
</dbReference>
<evidence type="ECO:0000259" key="5">
    <source>
        <dbReference type="Pfam" id="PF01272"/>
    </source>
</evidence>
<keyword evidence="1 4" id="KW-0805">Transcription regulation</keyword>
<evidence type="ECO:0000256" key="3">
    <source>
        <dbReference type="ARBA" id="ARBA00023163"/>
    </source>
</evidence>
<feature type="domain" description="Transcription elongation factor GreA/GreB N-terminal" evidence="6">
    <location>
        <begin position="22"/>
        <end position="91"/>
    </location>
</feature>
<feature type="domain" description="Transcription elongation factor GreA/GreB C-terminal" evidence="5">
    <location>
        <begin position="100"/>
        <end position="174"/>
    </location>
</feature>
<dbReference type="GO" id="GO:0006354">
    <property type="term" value="P:DNA-templated transcription elongation"/>
    <property type="evidence" value="ECO:0007669"/>
    <property type="project" value="TreeGrafter"/>
</dbReference>
<dbReference type="HAMAP" id="MF_00105">
    <property type="entry name" value="GreA_GreB"/>
    <property type="match status" value="1"/>
</dbReference>
<dbReference type="Gene3D" id="3.10.50.30">
    <property type="entry name" value="Transcription elongation factor, GreA/GreB, C-terminal domain"/>
    <property type="match status" value="1"/>
</dbReference>
<accession>A0A2W5TEL0</accession>